<evidence type="ECO:0000256" key="2">
    <source>
        <dbReference type="ARBA" id="ARBA00004613"/>
    </source>
</evidence>
<sequence>MEGFNLCLPVVLALLIPALAEAYYFDSRNGFVKGRHGWRGPVGTRYIVVDKNGGGHFGSVQAAVDSIPNGNRERVIIEIRPGFYQEKVLVPQAKPYIIFQGAGMGRTVIEWHNKASDVGADGQELHTYNTASVTVLANHFTAKNISFKNSAPAPLPGMEGWQAASFRISGDKAYFLGCGFYGAQDTLCDDAGRHFFKECFIQGSIDFIFGNARSIYYKCELHSIARVFGAIAAQARTMPNEDTGFSFLHCKVTGTGPLYLGRAMGQYSRIVYAYSYFDDIIAGWDDWAQTSKDGTVFFGLYNCYGPGARAAQQISWVHELTPAQAQPFLVKTFINGRHWLEDRD</sequence>
<feature type="domain" description="Pectinesterase catalytic" evidence="13">
    <location>
        <begin position="47"/>
        <end position="336"/>
    </location>
</feature>
<evidence type="ECO:0000256" key="4">
    <source>
        <dbReference type="ARBA" id="ARBA00008891"/>
    </source>
</evidence>
<dbReference type="GO" id="GO:0030599">
    <property type="term" value="F:pectinesterase activity"/>
    <property type="evidence" value="ECO:0007669"/>
    <property type="project" value="UniProtKB-UniRule"/>
</dbReference>
<dbReference type="GO" id="GO:0005576">
    <property type="term" value="C:extracellular region"/>
    <property type="evidence" value="ECO:0007669"/>
    <property type="project" value="UniProtKB-SubCell"/>
</dbReference>
<keyword evidence="8 12" id="KW-0378">Hydrolase</keyword>
<dbReference type="InterPro" id="IPR033131">
    <property type="entry name" value="Pectinesterase_Asp_AS"/>
</dbReference>
<evidence type="ECO:0000256" key="1">
    <source>
        <dbReference type="ARBA" id="ARBA00004196"/>
    </source>
</evidence>
<organism evidence="14">
    <name type="scientific">Picea sitchensis</name>
    <name type="common">Sitka spruce</name>
    <name type="synonym">Pinus sitchensis</name>
    <dbReference type="NCBI Taxonomy" id="3332"/>
    <lineage>
        <taxon>Eukaryota</taxon>
        <taxon>Viridiplantae</taxon>
        <taxon>Streptophyta</taxon>
        <taxon>Embryophyta</taxon>
        <taxon>Tracheophyta</taxon>
        <taxon>Spermatophyta</taxon>
        <taxon>Pinopsida</taxon>
        <taxon>Pinidae</taxon>
        <taxon>Conifers I</taxon>
        <taxon>Pinales</taxon>
        <taxon>Pinaceae</taxon>
        <taxon>Picea</taxon>
    </lineage>
</organism>
<evidence type="ECO:0000313" key="14">
    <source>
        <dbReference type="EMBL" id="ABR18283.1"/>
    </source>
</evidence>
<evidence type="ECO:0000256" key="8">
    <source>
        <dbReference type="ARBA" id="ARBA00022801"/>
    </source>
</evidence>
<dbReference type="PANTHER" id="PTHR31321">
    <property type="entry name" value="ACYL-COA THIOESTER HYDROLASE YBHC-RELATED"/>
    <property type="match status" value="1"/>
</dbReference>
<evidence type="ECO:0000256" key="3">
    <source>
        <dbReference type="ARBA" id="ARBA00005184"/>
    </source>
</evidence>
<evidence type="ECO:0000256" key="10">
    <source>
        <dbReference type="ARBA" id="ARBA00047928"/>
    </source>
</evidence>
<evidence type="ECO:0000256" key="7">
    <source>
        <dbReference type="ARBA" id="ARBA00022729"/>
    </source>
</evidence>
<protein>
    <recommendedName>
        <fullName evidence="5 12">Pectinesterase</fullName>
        <ecNumber evidence="5 12">3.1.1.11</ecNumber>
    </recommendedName>
</protein>
<dbReference type="EC" id="3.1.1.11" evidence="5 12"/>
<dbReference type="AlphaFoldDB" id="B8LRK3"/>
<accession>B8LRK3</accession>
<evidence type="ECO:0000256" key="11">
    <source>
        <dbReference type="PROSITE-ProRule" id="PRU10040"/>
    </source>
</evidence>
<dbReference type="GO" id="GO:0045490">
    <property type="term" value="P:pectin catabolic process"/>
    <property type="evidence" value="ECO:0007669"/>
    <property type="project" value="UniProtKB-UniRule"/>
</dbReference>
<feature type="active site" evidence="11">
    <location>
        <position position="206"/>
    </location>
</feature>
<keyword evidence="7 12" id="KW-0732">Signal</keyword>
<evidence type="ECO:0000256" key="5">
    <source>
        <dbReference type="ARBA" id="ARBA00013229"/>
    </source>
</evidence>
<dbReference type="EMBL" id="EF678535">
    <property type="protein sequence ID" value="ABR18283.1"/>
    <property type="molecule type" value="mRNA"/>
</dbReference>
<comment type="pathway">
    <text evidence="3 12">Glycan metabolism; pectin degradation; 2-dehydro-3-deoxy-D-gluconate from pectin: step 1/5.</text>
</comment>
<dbReference type="Pfam" id="PF01095">
    <property type="entry name" value="Pectinesterase"/>
    <property type="match status" value="1"/>
</dbReference>
<dbReference type="UniPathway" id="UPA00545">
    <property type="reaction ID" value="UER00823"/>
</dbReference>
<evidence type="ECO:0000256" key="6">
    <source>
        <dbReference type="ARBA" id="ARBA00022525"/>
    </source>
</evidence>
<feature type="chain" id="PRO_5005124036" description="Pectinesterase" evidence="12">
    <location>
        <begin position="23"/>
        <end position="344"/>
    </location>
</feature>
<dbReference type="SUPFAM" id="SSF51126">
    <property type="entry name" value="Pectin lyase-like"/>
    <property type="match status" value="1"/>
</dbReference>
<proteinExistence type="evidence at transcript level"/>
<evidence type="ECO:0000259" key="13">
    <source>
        <dbReference type="Pfam" id="PF01095"/>
    </source>
</evidence>
<dbReference type="OMA" id="IAGWDDW"/>
<dbReference type="InterPro" id="IPR011050">
    <property type="entry name" value="Pectin_lyase_fold/virulence"/>
</dbReference>
<comment type="similarity">
    <text evidence="4">Belongs to the pectinesterase family.</text>
</comment>
<name>B8LRK3_PICSI</name>
<reference evidence="14" key="1">
    <citation type="submission" date="2007-06" db="EMBL/GenBank/DDBJ databases">
        <title>Full length cDNA sequences from Sitka Spruce (Picea sitchensis).</title>
        <authorList>
            <person name="Ralph S.G."/>
            <person name="Chun H.E."/>
            <person name="Liao N."/>
            <person name="Ali J."/>
            <person name="Reid K."/>
            <person name="Kolosova N."/>
            <person name="Cooper N."/>
            <person name="Cullis C."/>
            <person name="Jancsik S."/>
            <person name="Moore R."/>
            <person name="Mayo M."/>
            <person name="Wagner S."/>
            <person name="Holt R.A."/>
            <person name="Jones S.J.M."/>
            <person name="Marra M.A."/>
            <person name="Ritland C.E."/>
            <person name="Ritland K."/>
            <person name="Bohlmann J."/>
        </authorList>
    </citation>
    <scope>NUCLEOTIDE SEQUENCE</scope>
    <source>
        <tissue evidence="14">Bark</tissue>
    </source>
</reference>
<keyword evidence="6" id="KW-0964">Secreted</keyword>
<dbReference type="GO" id="GO:0042545">
    <property type="term" value="P:cell wall modification"/>
    <property type="evidence" value="ECO:0007669"/>
    <property type="project" value="UniProtKB-UniRule"/>
</dbReference>
<keyword evidence="9 12" id="KW-0063">Aspartyl esterase</keyword>
<dbReference type="InterPro" id="IPR012334">
    <property type="entry name" value="Pectin_lyas_fold"/>
</dbReference>
<dbReference type="Gene3D" id="2.160.20.10">
    <property type="entry name" value="Single-stranded right-handed beta-helix, Pectin lyase-like"/>
    <property type="match status" value="1"/>
</dbReference>
<dbReference type="FunFam" id="2.160.20.10:FF:000008">
    <property type="entry name" value="Pectinesterase"/>
    <property type="match status" value="1"/>
</dbReference>
<dbReference type="PROSITE" id="PS00503">
    <property type="entry name" value="PECTINESTERASE_2"/>
    <property type="match status" value="1"/>
</dbReference>
<dbReference type="PANTHER" id="PTHR31321:SF19">
    <property type="entry name" value="PECTINESTERASE 68-RELATED"/>
    <property type="match status" value="1"/>
</dbReference>
<comment type="subcellular location">
    <subcellularLocation>
        <location evidence="1">Cell envelope</location>
    </subcellularLocation>
    <subcellularLocation>
        <location evidence="2">Secreted</location>
    </subcellularLocation>
</comment>
<evidence type="ECO:0000256" key="9">
    <source>
        <dbReference type="ARBA" id="ARBA00023085"/>
    </source>
</evidence>
<comment type="catalytic activity">
    <reaction evidence="10 12">
        <text>[(1-&gt;4)-alpha-D-galacturonosyl methyl ester](n) + n H2O = [(1-&gt;4)-alpha-D-galacturonosyl](n) + n methanol + n H(+)</text>
        <dbReference type="Rhea" id="RHEA:22380"/>
        <dbReference type="Rhea" id="RHEA-COMP:14570"/>
        <dbReference type="Rhea" id="RHEA-COMP:14573"/>
        <dbReference type="ChEBI" id="CHEBI:15377"/>
        <dbReference type="ChEBI" id="CHEBI:15378"/>
        <dbReference type="ChEBI" id="CHEBI:17790"/>
        <dbReference type="ChEBI" id="CHEBI:140522"/>
        <dbReference type="ChEBI" id="CHEBI:140523"/>
        <dbReference type="EC" id="3.1.1.11"/>
    </reaction>
</comment>
<dbReference type="InterPro" id="IPR000070">
    <property type="entry name" value="Pectinesterase_cat"/>
</dbReference>
<feature type="signal peptide" evidence="12">
    <location>
        <begin position="1"/>
        <end position="22"/>
    </location>
</feature>
<evidence type="ECO:0000256" key="12">
    <source>
        <dbReference type="RuleBase" id="RU000589"/>
    </source>
</evidence>